<dbReference type="Gene3D" id="1.20.58.1000">
    <property type="entry name" value="Metal-sensitive repressor, helix protomer"/>
    <property type="match status" value="1"/>
</dbReference>
<dbReference type="InterPro" id="IPR003735">
    <property type="entry name" value="Metal_Tscrpt_repr"/>
</dbReference>
<comment type="subunit">
    <text evidence="2">Homodimer.</text>
</comment>
<dbReference type="AlphaFoldDB" id="A0A2T2WPQ0"/>
<dbReference type="GO" id="GO:0003677">
    <property type="term" value="F:DNA binding"/>
    <property type="evidence" value="ECO:0007669"/>
    <property type="project" value="InterPro"/>
</dbReference>
<evidence type="ECO:0000256" key="1">
    <source>
        <dbReference type="ARBA" id="ARBA00004496"/>
    </source>
</evidence>
<name>A0A2T2WPQ0_SULTH</name>
<dbReference type="CDD" id="cd10151">
    <property type="entry name" value="TthCsoR-like_DUF156"/>
    <property type="match status" value="1"/>
</dbReference>
<evidence type="ECO:0000256" key="2">
    <source>
        <dbReference type="ARBA" id="ARBA00011738"/>
    </source>
</evidence>
<keyword evidence="4" id="KW-0479">Metal-binding</keyword>
<organism evidence="7 8">
    <name type="scientific">Sulfobacillus thermosulfidooxidans</name>
    <dbReference type="NCBI Taxonomy" id="28034"/>
    <lineage>
        <taxon>Bacteria</taxon>
        <taxon>Bacillati</taxon>
        <taxon>Bacillota</taxon>
        <taxon>Clostridia</taxon>
        <taxon>Eubacteriales</taxon>
        <taxon>Clostridiales Family XVII. Incertae Sedis</taxon>
        <taxon>Sulfobacillus</taxon>
    </lineage>
</organism>
<evidence type="ECO:0000256" key="3">
    <source>
        <dbReference type="ARBA" id="ARBA00022490"/>
    </source>
</evidence>
<sequence>MEPEFKKSAALRLKVAAGHLESVRRMVDDDVYCVNIMKQVSAVQASLEQVQRILLQNHLRTCVSDAIQHGMGSEIIAELMEALKYMPFSAGDAIEPKAPLHSLVEGTFCGCHAPASAELNGTSRKERDKPCP</sequence>
<proteinExistence type="predicted"/>
<reference evidence="7 8" key="1">
    <citation type="journal article" date="2014" name="BMC Genomics">
        <title>Comparison of environmental and isolate Sulfobacillus genomes reveals diverse carbon, sulfur, nitrogen, and hydrogen metabolisms.</title>
        <authorList>
            <person name="Justice N.B."/>
            <person name="Norman A."/>
            <person name="Brown C.T."/>
            <person name="Singh A."/>
            <person name="Thomas B.C."/>
            <person name="Banfield J.F."/>
        </authorList>
    </citation>
    <scope>NUCLEOTIDE SEQUENCE [LARGE SCALE GENOMIC DNA]</scope>
    <source>
        <strain evidence="7">AMDSBA5</strain>
    </source>
</reference>
<evidence type="ECO:0000256" key="6">
    <source>
        <dbReference type="ARBA" id="ARBA00041544"/>
    </source>
</evidence>
<dbReference type="EMBL" id="PXYX01000061">
    <property type="protein sequence ID" value="PSR24218.1"/>
    <property type="molecule type" value="Genomic_DNA"/>
</dbReference>
<dbReference type="Pfam" id="PF02583">
    <property type="entry name" value="Trns_repr_metal"/>
    <property type="match status" value="1"/>
</dbReference>
<evidence type="ECO:0000256" key="4">
    <source>
        <dbReference type="ARBA" id="ARBA00022723"/>
    </source>
</evidence>
<protein>
    <recommendedName>
        <fullName evidence="5">Copper-sensing transcriptional repressor CsoR</fullName>
    </recommendedName>
    <alternativeName>
        <fullName evidence="6">Copper-sensitive operon repressor</fullName>
    </alternativeName>
</protein>
<evidence type="ECO:0000313" key="8">
    <source>
        <dbReference type="Proteomes" id="UP000242705"/>
    </source>
</evidence>
<dbReference type="PANTHER" id="PTHR33677:SF4">
    <property type="entry name" value="COPPER-SENSING TRANSCRIPTIONAL REPRESSOR CSOR"/>
    <property type="match status" value="1"/>
</dbReference>
<dbReference type="Proteomes" id="UP000242705">
    <property type="component" value="Unassembled WGS sequence"/>
</dbReference>
<dbReference type="GO" id="GO:0005737">
    <property type="term" value="C:cytoplasm"/>
    <property type="evidence" value="ECO:0007669"/>
    <property type="project" value="UniProtKB-SubCell"/>
</dbReference>
<keyword evidence="3" id="KW-0963">Cytoplasm</keyword>
<gene>
    <name evidence="7" type="ORF">C7B47_15375</name>
</gene>
<evidence type="ECO:0000256" key="5">
    <source>
        <dbReference type="ARBA" id="ARBA00039938"/>
    </source>
</evidence>
<dbReference type="GO" id="GO:0046872">
    <property type="term" value="F:metal ion binding"/>
    <property type="evidence" value="ECO:0007669"/>
    <property type="project" value="UniProtKB-KW"/>
</dbReference>
<dbReference type="GO" id="GO:0045892">
    <property type="term" value="P:negative regulation of DNA-templated transcription"/>
    <property type="evidence" value="ECO:0007669"/>
    <property type="project" value="UniProtKB-ARBA"/>
</dbReference>
<comment type="subcellular location">
    <subcellularLocation>
        <location evidence="1">Cytoplasm</location>
    </subcellularLocation>
</comment>
<accession>A0A2T2WPQ0</accession>
<dbReference type="PANTHER" id="PTHR33677">
    <property type="entry name" value="TRANSCRIPTIONAL REPRESSOR FRMR-RELATED"/>
    <property type="match status" value="1"/>
</dbReference>
<comment type="caution">
    <text evidence="7">The sequence shown here is derived from an EMBL/GenBank/DDBJ whole genome shotgun (WGS) entry which is preliminary data.</text>
</comment>
<dbReference type="InterPro" id="IPR038390">
    <property type="entry name" value="Metal_Tscrpt_repr_sf"/>
</dbReference>
<evidence type="ECO:0000313" key="7">
    <source>
        <dbReference type="EMBL" id="PSR24218.1"/>
    </source>
</evidence>